<reference evidence="5 6" key="1">
    <citation type="submission" date="2019-02" db="EMBL/GenBank/DDBJ databases">
        <title>Genome sequencing of the rare red list fungi Bondarzewia mesenterica.</title>
        <authorList>
            <person name="Buettner E."/>
            <person name="Kellner H."/>
        </authorList>
    </citation>
    <scope>NUCLEOTIDE SEQUENCE [LARGE SCALE GENOMIC DNA]</scope>
    <source>
        <strain evidence="5 6">DSM 108281</strain>
    </source>
</reference>
<organism evidence="5 6">
    <name type="scientific">Bondarzewia mesenterica</name>
    <dbReference type="NCBI Taxonomy" id="1095465"/>
    <lineage>
        <taxon>Eukaryota</taxon>
        <taxon>Fungi</taxon>
        <taxon>Dikarya</taxon>
        <taxon>Basidiomycota</taxon>
        <taxon>Agaricomycotina</taxon>
        <taxon>Agaricomycetes</taxon>
        <taxon>Russulales</taxon>
        <taxon>Bondarzewiaceae</taxon>
        <taxon>Bondarzewia</taxon>
    </lineage>
</organism>
<accession>A0A4S4M150</accession>
<dbReference type="EMBL" id="SGPL01000066">
    <property type="protein sequence ID" value="THH18734.1"/>
    <property type="molecule type" value="Genomic_DNA"/>
</dbReference>
<dbReference type="PANTHER" id="PTHR35046">
    <property type="entry name" value="ZINC KNUCKLE (CCHC-TYPE) FAMILY PROTEIN"/>
    <property type="match status" value="1"/>
</dbReference>
<dbReference type="InterPro" id="IPR036875">
    <property type="entry name" value="Znf_CCHC_sf"/>
</dbReference>
<evidence type="ECO:0000256" key="1">
    <source>
        <dbReference type="ARBA" id="ARBA00022664"/>
    </source>
</evidence>
<name>A0A4S4M150_9AGAM</name>
<feature type="compositionally biased region" description="Pro residues" evidence="3">
    <location>
        <begin position="56"/>
        <end position="101"/>
    </location>
</feature>
<feature type="domain" description="CCHC-type" evidence="4">
    <location>
        <begin position="338"/>
        <end position="353"/>
    </location>
</feature>
<comment type="caution">
    <text evidence="5">The sequence shown here is derived from an EMBL/GenBank/DDBJ whole genome shotgun (WGS) entry which is preliminary data.</text>
</comment>
<keyword evidence="2" id="KW-0863">Zinc-finger</keyword>
<dbReference type="PROSITE" id="PS50158">
    <property type="entry name" value="ZF_CCHC"/>
    <property type="match status" value="1"/>
</dbReference>
<evidence type="ECO:0000256" key="2">
    <source>
        <dbReference type="PROSITE-ProRule" id="PRU00047"/>
    </source>
</evidence>
<dbReference type="Pfam" id="PF03732">
    <property type="entry name" value="Retrotrans_gag"/>
    <property type="match status" value="1"/>
</dbReference>
<dbReference type="InterPro" id="IPR005162">
    <property type="entry name" value="Retrotrans_gag_dom"/>
</dbReference>
<evidence type="ECO:0000313" key="6">
    <source>
        <dbReference type="Proteomes" id="UP000310158"/>
    </source>
</evidence>
<sequence>MTTSITPRSFAKQGNRYLPKYREERHHRHQHSVLPILSLQTSIHQELHDSPQVVNPAPPPEPGQGPPAPAPLPPPANTNPQPIQPQIPNPLPLHPPPPPPLMQGMATTPSANKSGPKVKTPSPFSGQKESSRLLILECKIYFRAKPKEFVDDAGALDEQRKKYEEKDNYRTWKEFEDSFVAQFADANVAANARTKLSQIRQRKCTADNFIAEFANLVSESEITESPALIEYFMEALNPAIVKEVYQKNPILTKIEDWYKDAATADNQWRKLQSFLRRHHSSQKDKRSWVPRGSKARNPDAMDVDRGKERKEWKGKARVQATNTLSDKDKKQYMDEGHCFRCSKTGHQARDCPDRDIHTKAAKEEGGSKKMTVEELKKVIRKLSTEEKEALTESSEEDDEKQEDF</sequence>
<keyword evidence="1" id="KW-0507">mRNA processing</keyword>
<feature type="region of interest" description="Disordered" evidence="3">
    <location>
        <begin position="49"/>
        <end position="126"/>
    </location>
</feature>
<feature type="compositionally biased region" description="Basic and acidic residues" evidence="3">
    <location>
        <begin position="296"/>
        <end position="308"/>
    </location>
</feature>
<dbReference type="InterPro" id="IPR001878">
    <property type="entry name" value="Znf_CCHC"/>
</dbReference>
<dbReference type="GO" id="GO:0006397">
    <property type="term" value="P:mRNA processing"/>
    <property type="evidence" value="ECO:0007669"/>
    <property type="project" value="UniProtKB-KW"/>
</dbReference>
<dbReference type="PANTHER" id="PTHR35046:SF24">
    <property type="entry name" value="RETROTRANSPOSON GAG DOMAIN-CONTAINING PROTEIN"/>
    <property type="match status" value="1"/>
</dbReference>
<dbReference type="GO" id="GO:0008270">
    <property type="term" value="F:zinc ion binding"/>
    <property type="evidence" value="ECO:0007669"/>
    <property type="project" value="UniProtKB-KW"/>
</dbReference>
<keyword evidence="6" id="KW-1185">Reference proteome</keyword>
<feature type="region of interest" description="Disordered" evidence="3">
    <location>
        <begin position="383"/>
        <end position="404"/>
    </location>
</feature>
<protein>
    <recommendedName>
        <fullName evidence="4">CCHC-type domain-containing protein</fullName>
    </recommendedName>
</protein>
<dbReference type="SUPFAM" id="SSF57756">
    <property type="entry name" value="Retrovirus zinc finger-like domains"/>
    <property type="match status" value="1"/>
</dbReference>
<evidence type="ECO:0000313" key="5">
    <source>
        <dbReference type="EMBL" id="THH18734.1"/>
    </source>
</evidence>
<evidence type="ECO:0000256" key="3">
    <source>
        <dbReference type="SAM" id="MobiDB-lite"/>
    </source>
</evidence>
<dbReference type="Gene3D" id="4.10.60.10">
    <property type="entry name" value="Zinc finger, CCHC-type"/>
    <property type="match status" value="1"/>
</dbReference>
<dbReference type="GO" id="GO:0003676">
    <property type="term" value="F:nucleic acid binding"/>
    <property type="evidence" value="ECO:0007669"/>
    <property type="project" value="InterPro"/>
</dbReference>
<dbReference type="Proteomes" id="UP000310158">
    <property type="component" value="Unassembled WGS sequence"/>
</dbReference>
<dbReference type="AlphaFoldDB" id="A0A4S4M150"/>
<proteinExistence type="predicted"/>
<feature type="compositionally biased region" description="Acidic residues" evidence="3">
    <location>
        <begin position="393"/>
        <end position="404"/>
    </location>
</feature>
<feature type="region of interest" description="Disordered" evidence="3">
    <location>
        <begin position="275"/>
        <end position="308"/>
    </location>
</feature>
<gene>
    <name evidence="5" type="ORF">EW146_g2316</name>
</gene>
<dbReference type="OrthoDB" id="3263571at2759"/>
<evidence type="ECO:0000259" key="4">
    <source>
        <dbReference type="PROSITE" id="PS50158"/>
    </source>
</evidence>
<keyword evidence="2" id="KW-0862">Zinc</keyword>
<dbReference type="Pfam" id="PF00098">
    <property type="entry name" value="zf-CCHC"/>
    <property type="match status" value="1"/>
</dbReference>
<dbReference type="PRINTS" id="PR01217">
    <property type="entry name" value="PRICHEXTENSN"/>
</dbReference>
<dbReference type="SMART" id="SM00343">
    <property type="entry name" value="ZnF_C2HC"/>
    <property type="match status" value="1"/>
</dbReference>
<keyword evidence="2" id="KW-0479">Metal-binding</keyword>